<evidence type="ECO:0000313" key="3">
    <source>
        <dbReference type="Proteomes" id="UP000510844"/>
    </source>
</evidence>
<dbReference type="PANTHER" id="PTHR14359:SF6">
    <property type="entry name" value="PHOSPHOPANTOTHENOYLCYSTEINE DECARBOXYLASE"/>
    <property type="match status" value="1"/>
</dbReference>
<dbReference type="EMBL" id="CP059322">
    <property type="protein sequence ID" value="QLQ39506.1"/>
    <property type="molecule type" value="Genomic_DNA"/>
</dbReference>
<dbReference type="GO" id="GO:0071513">
    <property type="term" value="C:phosphopantothenoylcysteine decarboxylase complex"/>
    <property type="evidence" value="ECO:0007669"/>
    <property type="project" value="TreeGrafter"/>
</dbReference>
<accession>A0A7L6BC36</accession>
<proteinExistence type="predicted"/>
<dbReference type="Proteomes" id="UP000510844">
    <property type="component" value="Chromosome"/>
</dbReference>
<dbReference type="SUPFAM" id="SSF52507">
    <property type="entry name" value="Homo-oligomeric flavin-containing Cys decarboxylases, HFCD"/>
    <property type="match status" value="1"/>
</dbReference>
<dbReference type="KEGG" id="mfeu:H1D33_12135"/>
<dbReference type="Gene3D" id="3.40.50.1950">
    <property type="entry name" value="Flavin prenyltransferase-like"/>
    <property type="match status" value="1"/>
</dbReference>
<reference evidence="3" key="1">
    <citation type="submission" date="2020-07" db="EMBL/GenBank/DDBJ databases">
        <title>A new Micromonospora strain with potent antibiotic activity isolated from the microbiome of a mid-Atlantic deep-sea sponge.</title>
        <authorList>
            <person name="Back C.R."/>
            <person name="Stennett H.L."/>
            <person name="Williams S.E."/>
            <person name="Wang L."/>
            <person name="Ojeda Gomez J."/>
            <person name="Abdulle O.M."/>
            <person name="Duffy T."/>
            <person name="Hendry K.R."/>
            <person name="Powell D."/>
            <person name="Stach J.E."/>
            <person name="Essex-Lopresti A.E."/>
            <person name="Willis C.L."/>
            <person name="Curnow P."/>
            <person name="Race P.R."/>
        </authorList>
    </citation>
    <scope>NUCLEOTIDE SEQUENCE [LARGE SCALE GENOMIC DNA]</scope>
    <source>
        <strain evidence="3">28ISP2-46</strain>
    </source>
</reference>
<name>A0A7L6BC36_9ACTN</name>
<dbReference type="RefSeq" id="WP_181571893.1">
    <property type="nucleotide sequence ID" value="NZ_CP059322.2"/>
</dbReference>
<sequence>MSEAPVLHLIVCAAPPAQRVGELAELLAADGWRVCLIATPIAASWLDVDALAAQTGHQVRADWRRPGDPEPHPPADAAAVVPATFNTLNKWAAGASDTLALGILNELLGTGLPIHVFPRVNAALAAHPVYQPNLRRLRDAGVVVHDGDVLRAPDEMTPSRWAVVVDALRAARPDRQRARGT</sequence>
<keyword evidence="3" id="KW-1185">Reference proteome</keyword>
<protein>
    <submittedName>
        <fullName evidence="2">Flavoprotein</fullName>
    </submittedName>
</protein>
<reference evidence="2 3" key="2">
    <citation type="journal article" date="2021" name="Mar. Drugs">
        <title>A New Micromonospora Strain with Antibiotic Activity Isolated from the Microbiome of a Mid-Atlantic Deep-Sea Sponge.</title>
        <authorList>
            <person name="Back C.R."/>
            <person name="Stennett H.L."/>
            <person name="Williams S.E."/>
            <person name="Wang L."/>
            <person name="Ojeda Gomez J."/>
            <person name="Abdulle O.M."/>
            <person name="Duffy T."/>
            <person name="Neal C."/>
            <person name="Mantell J."/>
            <person name="Jepson M.A."/>
            <person name="Hendry K.R."/>
            <person name="Powell D."/>
            <person name="Stach J.E.M."/>
            <person name="Essex-Lopresti A.E."/>
            <person name="Willis C.L."/>
            <person name="Curnow P."/>
            <person name="Race P.R."/>
        </authorList>
    </citation>
    <scope>NUCLEOTIDE SEQUENCE [LARGE SCALE GENOMIC DNA]</scope>
    <source>
        <strain evidence="2 3">28ISP2-46</strain>
    </source>
</reference>
<dbReference type="GO" id="GO:0010181">
    <property type="term" value="F:FMN binding"/>
    <property type="evidence" value="ECO:0007669"/>
    <property type="project" value="TreeGrafter"/>
</dbReference>
<dbReference type="InterPro" id="IPR036551">
    <property type="entry name" value="Flavin_trans-like"/>
</dbReference>
<dbReference type="InterPro" id="IPR003382">
    <property type="entry name" value="Flavoprotein"/>
</dbReference>
<dbReference type="AlphaFoldDB" id="A0A7L6BC36"/>
<dbReference type="Pfam" id="PF02441">
    <property type="entry name" value="Flavoprotein"/>
    <property type="match status" value="1"/>
</dbReference>
<dbReference type="PANTHER" id="PTHR14359">
    <property type="entry name" value="HOMO-OLIGOMERIC FLAVIN CONTAINING CYS DECARBOXYLASE FAMILY"/>
    <property type="match status" value="1"/>
</dbReference>
<evidence type="ECO:0000313" key="2">
    <source>
        <dbReference type="EMBL" id="QLQ39506.1"/>
    </source>
</evidence>
<evidence type="ECO:0000259" key="1">
    <source>
        <dbReference type="Pfam" id="PF02441"/>
    </source>
</evidence>
<dbReference type="GO" id="GO:0004633">
    <property type="term" value="F:phosphopantothenoylcysteine decarboxylase activity"/>
    <property type="evidence" value="ECO:0007669"/>
    <property type="project" value="TreeGrafter"/>
</dbReference>
<gene>
    <name evidence="2" type="ORF">H1D33_12135</name>
</gene>
<organism evidence="2 3">
    <name type="scientific">Micromonospora robiginosa</name>
    <dbReference type="NCBI Taxonomy" id="2749844"/>
    <lineage>
        <taxon>Bacteria</taxon>
        <taxon>Bacillati</taxon>
        <taxon>Actinomycetota</taxon>
        <taxon>Actinomycetes</taxon>
        <taxon>Micromonosporales</taxon>
        <taxon>Micromonosporaceae</taxon>
        <taxon>Micromonospora</taxon>
    </lineage>
</organism>
<feature type="domain" description="Flavoprotein" evidence="1">
    <location>
        <begin position="9"/>
        <end position="137"/>
    </location>
</feature>
<dbReference type="GO" id="GO:0015937">
    <property type="term" value="P:coenzyme A biosynthetic process"/>
    <property type="evidence" value="ECO:0007669"/>
    <property type="project" value="TreeGrafter"/>
</dbReference>